<comment type="caution">
    <text evidence="6">The sequence shown here is derived from an EMBL/GenBank/DDBJ whole genome shotgun (WGS) entry which is preliminary data.</text>
</comment>
<evidence type="ECO:0000259" key="5">
    <source>
        <dbReference type="PROSITE" id="PS50885"/>
    </source>
</evidence>
<feature type="region of interest" description="Disordered" evidence="3">
    <location>
        <begin position="1"/>
        <end position="26"/>
    </location>
</feature>
<feature type="domain" description="HAMP" evidence="5">
    <location>
        <begin position="652"/>
        <end position="689"/>
    </location>
</feature>
<evidence type="ECO:0000256" key="1">
    <source>
        <dbReference type="ARBA" id="ARBA00022692"/>
    </source>
</evidence>
<dbReference type="EMBL" id="BOPF01000010">
    <property type="protein sequence ID" value="GIJ46507.1"/>
    <property type="molecule type" value="Genomic_DNA"/>
</dbReference>
<dbReference type="PROSITE" id="PS50885">
    <property type="entry name" value="HAMP"/>
    <property type="match status" value="1"/>
</dbReference>
<feature type="transmembrane region" description="Helical" evidence="4">
    <location>
        <begin position="267"/>
        <end position="290"/>
    </location>
</feature>
<feature type="transmembrane region" description="Helical" evidence="4">
    <location>
        <begin position="631"/>
        <end position="655"/>
    </location>
</feature>
<feature type="transmembrane region" description="Helical" evidence="4">
    <location>
        <begin position="55"/>
        <end position="73"/>
    </location>
</feature>
<feature type="transmembrane region" description="Helical" evidence="4">
    <location>
        <begin position="378"/>
        <end position="398"/>
    </location>
</feature>
<evidence type="ECO:0000256" key="3">
    <source>
        <dbReference type="SAM" id="MobiDB-lite"/>
    </source>
</evidence>
<keyword evidence="7" id="KW-1185">Reference proteome</keyword>
<reference evidence="6" key="1">
    <citation type="submission" date="2021-01" db="EMBL/GenBank/DDBJ databases">
        <title>Whole genome shotgun sequence of Virgisporangium aliadipatigenens NBRC 105644.</title>
        <authorList>
            <person name="Komaki H."/>
            <person name="Tamura T."/>
        </authorList>
    </citation>
    <scope>NUCLEOTIDE SEQUENCE</scope>
    <source>
        <strain evidence="6">NBRC 105644</strain>
    </source>
</reference>
<dbReference type="GO" id="GO:0007165">
    <property type="term" value="P:signal transduction"/>
    <property type="evidence" value="ECO:0007669"/>
    <property type="project" value="InterPro"/>
</dbReference>
<keyword evidence="2 4" id="KW-1133">Transmembrane helix</keyword>
<proteinExistence type="predicted"/>
<dbReference type="GO" id="GO:0016020">
    <property type="term" value="C:membrane"/>
    <property type="evidence" value="ECO:0007669"/>
    <property type="project" value="InterPro"/>
</dbReference>
<evidence type="ECO:0000313" key="7">
    <source>
        <dbReference type="Proteomes" id="UP000619260"/>
    </source>
</evidence>
<dbReference type="InterPro" id="IPR003660">
    <property type="entry name" value="HAMP_dom"/>
</dbReference>
<evidence type="ECO:0000313" key="6">
    <source>
        <dbReference type="EMBL" id="GIJ46507.1"/>
    </source>
</evidence>
<accession>A0A8J3YLH8</accession>
<gene>
    <name evidence="6" type="ORF">Val02_33930</name>
</gene>
<evidence type="ECO:0000256" key="4">
    <source>
        <dbReference type="SAM" id="Phobius"/>
    </source>
</evidence>
<dbReference type="Proteomes" id="UP000619260">
    <property type="component" value="Unassembled WGS sequence"/>
</dbReference>
<dbReference type="Pfam" id="PF00672">
    <property type="entry name" value="HAMP"/>
    <property type="match status" value="1"/>
</dbReference>
<protein>
    <recommendedName>
        <fullName evidence="5">HAMP domain-containing protein</fullName>
    </recommendedName>
</protein>
<organism evidence="6 7">
    <name type="scientific">Virgisporangium aliadipatigenens</name>
    <dbReference type="NCBI Taxonomy" id="741659"/>
    <lineage>
        <taxon>Bacteria</taxon>
        <taxon>Bacillati</taxon>
        <taxon>Actinomycetota</taxon>
        <taxon>Actinomycetes</taxon>
        <taxon>Micromonosporales</taxon>
        <taxon>Micromonosporaceae</taxon>
        <taxon>Virgisporangium</taxon>
    </lineage>
</organism>
<evidence type="ECO:0000256" key="2">
    <source>
        <dbReference type="ARBA" id="ARBA00022989"/>
    </source>
</evidence>
<feature type="transmembrane region" description="Helical" evidence="4">
    <location>
        <begin position="296"/>
        <end position="321"/>
    </location>
</feature>
<name>A0A8J3YLH8_9ACTN</name>
<dbReference type="Gene3D" id="6.10.340.10">
    <property type="match status" value="1"/>
</dbReference>
<sequence>MVETRTSGRPRARRDFGEPPSGGPPHQLLAWRKRALEQQLPSAGFPAGAGAPSLVYLWAMTLVAIVTVAGFAFHDKIDVPQAVQESQLDLTTKMSRSLNGSTGRAVEDLDRTVAGLRAKPPADAQLLAAVVGDRTIWSGAALITTADRKQIAATGVALPFELLRNGVPLGGTTAVTTGDGPALIHHTRLDDKRSVLAMQPLLLRNQRLNPAAKAGVFMITPGGTTSLVQGVSAVDRSQLRLVFGDTTAATRPTVRSVAVKGWTDQRLVLSVAPVGDTGVRVASLLIAPVVPGPSVGVGLLLGGSLLAIAALCVWLMGVSLVQPLRIALHQAKRDACGMPSQARRPVHVAEPYRVASALAVVSGSELPRRRFLPSVLQGLGLAAAFGLLWPMAAVGFVMSTPLPPVPAQLGIDEESRAENATAALGNAVENGLRTVLSVPVGDPAADADAAEAALKQGLEQEHRLRNLYIVDGAGRTVRAAGREPLRAQAPVPARNGVDLDPGLRRLPLLYAHRALDKGYAVVGEFDVDNLLAIVRTVDGRARVVDRDSRVILDSEGFRAYQRLEGDLAREVATAVRPGGTLGRTRTGAGEPALIAASKVQDPPSAAALDWVVVVERDVAVLHLPEVLVRRWTLLVGGAAAGVVLLTFAWQFLIFVRPLKQLAAVADQISAGSLDAPVPPQRHDDIGALAMCLEICRQVRHTGTARFGGAVRLRGSEHNYTTVLSLDLVQRKDDEVRV</sequence>
<dbReference type="SUPFAM" id="SSF158472">
    <property type="entry name" value="HAMP domain-like"/>
    <property type="match status" value="1"/>
</dbReference>
<keyword evidence="1 4" id="KW-0812">Transmembrane</keyword>
<dbReference type="AlphaFoldDB" id="A0A8J3YLH8"/>
<dbReference type="RefSeq" id="WP_203900015.1">
    <property type="nucleotide sequence ID" value="NZ_BOPF01000010.1"/>
</dbReference>
<keyword evidence="4" id="KW-0472">Membrane</keyword>
<dbReference type="CDD" id="cd06225">
    <property type="entry name" value="HAMP"/>
    <property type="match status" value="1"/>
</dbReference>